<dbReference type="InterPro" id="IPR055170">
    <property type="entry name" value="GFO_IDH_MocA-like_dom"/>
</dbReference>
<protein>
    <recommendedName>
        <fullName evidence="5">Oxidoreductase</fullName>
    </recommendedName>
</protein>
<evidence type="ECO:0000259" key="2">
    <source>
        <dbReference type="Pfam" id="PF22725"/>
    </source>
</evidence>
<dbReference type="SUPFAM" id="SSF51735">
    <property type="entry name" value="NAD(P)-binding Rossmann-fold domains"/>
    <property type="match status" value="1"/>
</dbReference>
<evidence type="ECO:0000313" key="4">
    <source>
        <dbReference type="Proteomes" id="UP001429357"/>
    </source>
</evidence>
<sequence length="345" mass="38325">MLNLGVIGTNWISHQFVAAAIASKEYRLTGVYSRKEATAQKFGEKYEGDIRYYTDMTQFLADPAIQVLYIASPNSLHYAQAKAAILAGKHVIVEKPAFSTPTEMADIIECANQKGVFYFEAARNLHEKAFQKIADFLPLPDQILGANFTYMKYSSRYDAVLAGGEPNIFSPHFSGGSVQDLGVYPLYAALGWFGMPQSVHYFARKIATGVDGMGTIILRYDSFDVTIQQGKIADSFLPSEIYLTDGTLLLSGINAFDSVVFYQRKTGEKQVIPVTALSNPMIEEASAFANIMKNPTNPQLGLQYEEWVELSRNINQVIYKLRQQAGVVFDADLKTSENEVDHDSN</sequence>
<dbReference type="PANTHER" id="PTHR43054">
    <property type="match status" value="1"/>
</dbReference>
<dbReference type="RefSeq" id="WP_161868429.1">
    <property type="nucleotide sequence ID" value="NZ_MAEI02000001.1"/>
</dbReference>
<proteinExistence type="predicted"/>
<accession>A0ABV0F111</accession>
<feature type="domain" description="Gfo/Idh/MocA-like oxidoreductase N-terminal" evidence="1">
    <location>
        <begin position="3"/>
        <end position="119"/>
    </location>
</feature>
<evidence type="ECO:0000259" key="1">
    <source>
        <dbReference type="Pfam" id="PF01408"/>
    </source>
</evidence>
<dbReference type="InterPro" id="IPR036291">
    <property type="entry name" value="NAD(P)-bd_dom_sf"/>
</dbReference>
<organism evidence="3 4">
    <name type="scientific">Enterococcus diestrammenae</name>
    <dbReference type="NCBI Taxonomy" id="1155073"/>
    <lineage>
        <taxon>Bacteria</taxon>
        <taxon>Bacillati</taxon>
        <taxon>Bacillota</taxon>
        <taxon>Bacilli</taxon>
        <taxon>Lactobacillales</taxon>
        <taxon>Enterococcaceae</taxon>
        <taxon>Enterococcus</taxon>
    </lineage>
</organism>
<dbReference type="Gene3D" id="3.40.50.720">
    <property type="entry name" value="NAD(P)-binding Rossmann-like Domain"/>
    <property type="match status" value="1"/>
</dbReference>
<reference evidence="3" key="1">
    <citation type="submission" date="2016-06" db="EMBL/GenBank/DDBJ databases">
        <authorList>
            <person name="Van Tyne D."/>
        </authorList>
    </citation>
    <scope>NUCLEOTIDE SEQUENCE</scope>
    <source>
        <strain evidence="3">JM9A</strain>
    </source>
</reference>
<dbReference type="EMBL" id="MAEI02000001">
    <property type="protein sequence ID" value="MEO1781711.1"/>
    <property type="molecule type" value="Genomic_DNA"/>
</dbReference>
<keyword evidence="4" id="KW-1185">Reference proteome</keyword>
<comment type="caution">
    <text evidence="3">The sequence shown here is derived from an EMBL/GenBank/DDBJ whole genome shotgun (WGS) entry which is preliminary data.</text>
</comment>
<name>A0ABV0F111_9ENTE</name>
<dbReference type="Pfam" id="PF22725">
    <property type="entry name" value="GFO_IDH_MocA_C3"/>
    <property type="match status" value="1"/>
</dbReference>
<dbReference type="PANTHER" id="PTHR43054:SF1">
    <property type="entry name" value="SCYLLO-INOSITOL 2-DEHYDROGENASE (NADP(+)) IOLU"/>
    <property type="match status" value="1"/>
</dbReference>
<feature type="domain" description="GFO/IDH/MocA-like oxidoreductase" evidence="2">
    <location>
        <begin position="165"/>
        <end position="248"/>
    </location>
</feature>
<dbReference type="InterPro" id="IPR000683">
    <property type="entry name" value="Gfo/Idh/MocA-like_OxRdtase_N"/>
</dbReference>
<dbReference type="Gene3D" id="3.30.360.10">
    <property type="entry name" value="Dihydrodipicolinate Reductase, domain 2"/>
    <property type="match status" value="1"/>
</dbReference>
<evidence type="ECO:0008006" key="5">
    <source>
        <dbReference type="Google" id="ProtNLM"/>
    </source>
</evidence>
<dbReference type="SUPFAM" id="SSF55347">
    <property type="entry name" value="Glyceraldehyde-3-phosphate dehydrogenase-like, C-terminal domain"/>
    <property type="match status" value="1"/>
</dbReference>
<evidence type="ECO:0000313" key="3">
    <source>
        <dbReference type="EMBL" id="MEO1781711.1"/>
    </source>
</evidence>
<dbReference type="Proteomes" id="UP001429357">
    <property type="component" value="Unassembled WGS sequence"/>
</dbReference>
<dbReference type="Pfam" id="PF01408">
    <property type="entry name" value="GFO_IDH_MocA"/>
    <property type="match status" value="1"/>
</dbReference>
<reference evidence="3" key="2">
    <citation type="submission" date="2024-02" db="EMBL/GenBank/DDBJ databases">
        <title>The Genome Sequence of Enterococcus diestrammenae JM9A.</title>
        <authorList>
            <person name="Earl A."/>
            <person name="Manson A."/>
            <person name="Gilmore M."/>
            <person name="Sanders J."/>
            <person name="Shea T."/>
            <person name="Howe W."/>
            <person name="Livny J."/>
            <person name="Cuomo C."/>
            <person name="Neafsey D."/>
            <person name="Birren B."/>
        </authorList>
    </citation>
    <scope>NUCLEOTIDE SEQUENCE</scope>
    <source>
        <strain evidence="3">JM9A</strain>
    </source>
</reference>
<gene>
    <name evidence="3" type="ORF">BAU18_001298</name>
</gene>